<dbReference type="AlphaFoldDB" id="E9HJP3"/>
<accession>E9HJP3</accession>
<dbReference type="Proteomes" id="UP000000305">
    <property type="component" value="Unassembled WGS sequence"/>
</dbReference>
<dbReference type="KEGG" id="dpx:DAPPUDRAFT_114913"/>
<dbReference type="HOGENOM" id="CLU_708359_0_0_1"/>
<feature type="region of interest" description="Disordered" evidence="1">
    <location>
        <begin position="107"/>
        <end position="159"/>
    </location>
</feature>
<gene>
    <name evidence="2" type="ORF">DAPPUDRAFT_114913</name>
</gene>
<dbReference type="eggNOG" id="ENOG502RYAU">
    <property type="taxonomic scope" value="Eukaryota"/>
</dbReference>
<proteinExistence type="predicted"/>
<dbReference type="OrthoDB" id="6629168at2759"/>
<evidence type="ECO:0000256" key="1">
    <source>
        <dbReference type="SAM" id="MobiDB-lite"/>
    </source>
</evidence>
<feature type="compositionally biased region" description="Low complexity" evidence="1">
    <location>
        <begin position="127"/>
        <end position="143"/>
    </location>
</feature>
<protein>
    <submittedName>
        <fullName evidence="2">Uncharacterized protein</fullName>
    </submittedName>
</protein>
<dbReference type="EMBL" id="GL732663">
    <property type="protein sequence ID" value="EFX68051.1"/>
    <property type="molecule type" value="Genomic_DNA"/>
</dbReference>
<evidence type="ECO:0000313" key="2">
    <source>
        <dbReference type="EMBL" id="EFX68051.1"/>
    </source>
</evidence>
<keyword evidence="3" id="KW-1185">Reference proteome</keyword>
<reference evidence="2 3" key="1">
    <citation type="journal article" date="2011" name="Science">
        <title>The ecoresponsive genome of Daphnia pulex.</title>
        <authorList>
            <person name="Colbourne J.K."/>
            <person name="Pfrender M.E."/>
            <person name="Gilbert D."/>
            <person name="Thomas W.K."/>
            <person name="Tucker A."/>
            <person name="Oakley T.H."/>
            <person name="Tokishita S."/>
            <person name="Aerts A."/>
            <person name="Arnold G.J."/>
            <person name="Basu M.K."/>
            <person name="Bauer D.J."/>
            <person name="Caceres C.E."/>
            <person name="Carmel L."/>
            <person name="Casola C."/>
            <person name="Choi J.H."/>
            <person name="Detter J.C."/>
            <person name="Dong Q."/>
            <person name="Dusheyko S."/>
            <person name="Eads B.D."/>
            <person name="Frohlich T."/>
            <person name="Geiler-Samerotte K.A."/>
            <person name="Gerlach D."/>
            <person name="Hatcher P."/>
            <person name="Jogdeo S."/>
            <person name="Krijgsveld J."/>
            <person name="Kriventseva E.V."/>
            <person name="Kultz D."/>
            <person name="Laforsch C."/>
            <person name="Lindquist E."/>
            <person name="Lopez J."/>
            <person name="Manak J.R."/>
            <person name="Muller J."/>
            <person name="Pangilinan J."/>
            <person name="Patwardhan R.P."/>
            <person name="Pitluck S."/>
            <person name="Pritham E.J."/>
            <person name="Rechtsteiner A."/>
            <person name="Rho M."/>
            <person name="Rogozin I.B."/>
            <person name="Sakarya O."/>
            <person name="Salamov A."/>
            <person name="Schaack S."/>
            <person name="Shapiro H."/>
            <person name="Shiga Y."/>
            <person name="Skalitzky C."/>
            <person name="Smith Z."/>
            <person name="Souvorov A."/>
            <person name="Sung W."/>
            <person name="Tang Z."/>
            <person name="Tsuchiya D."/>
            <person name="Tu H."/>
            <person name="Vos H."/>
            <person name="Wang M."/>
            <person name="Wolf Y.I."/>
            <person name="Yamagata H."/>
            <person name="Yamada T."/>
            <person name="Ye Y."/>
            <person name="Shaw J.R."/>
            <person name="Andrews J."/>
            <person name="Crease T.J."/>
            <person name="Tang H."/>
            <person name="Lucas S.M."/>
            <person name="Robertson H.M."/>
            <person name="Bork P."/>
            <person name="Koonin E.V."/>
            <person name="Zdobnov E.M."/>
            <person name="Grigoriev I.V."/>
            <person name="Lynch M."/>
            <person name="Boore J.L."/>
        </authorList>
    </citation>
    <scope>NUCLEOTIDE SEQUENCE [LARGE SCALE GENOMIC DNA]</scope>
</reference>
<sequence length="390" mass="44286">MASSLRNKDWLIGYSHRTSLATASKLPTKGVVLARFKCIQDEKKGQHIDIFREIFAELKVVWERADVEQKLKASHNPNAAVDFKFLLAQREVPQRGFMDRVDEKDIERASRKRKSSSTPTNVETANVSLSLSEESEIVESSSSGETFSDLSRTPRPDSVTLELPDKSLLKATGQAADARNLSVRDHVAIVASTITAGGGDLQQLMSERFEMTEEEIRNVHKMANFIALFHTRPFIQSRLASLAPAVDLRYLSQMIWFKKKYETVGNVAIKSICNHLWYLTEELVVFSFFDESLPNALRESMVKQLLTFNRSKDFPPGKPKFPLINPDEIDYPNQLNLFVGAKSWLLFNLLDIDGEMLDWMQVPVVYWGKMSGYRKLKEIVSAFEVVNNCA</sequence>
<feature type="compositionally biased region" description="Polar residues" evidence="1">
    <location>
        <begin position="116"/>
        <end position="126"/>
    </location>
</feature>
<dbReference type="InParanoid" id="E9HJP3"/>
<name>E9HJP3_DAPPU</name>
<organism evidence="2 3">
    <name type="scientific">Daphnia pulex</name>
    <name type="common">Water flea</name>
    <dbReference type="NCBI Taxonomy" id="6669"/>
    <lineage>
        <taxon>Eukaryota</taxon>
        <taxon>Metazoa</taxon>
        <taxon>Ecdysozoa</taxon>
        <taxon>Arthropoda</taxon>
        <taxon>Crustacea</taxon>
        <taxon>Branchiopoda</taxon>
        <taxon>Diplostraca</taxon>
        <taxon>Cladocera</taxon>
        <taxon>Anomopoda</taxon>
        <taxon>Daphniidae</taxon>
        <taxon>Daphnia</taxon>
    </lineage>
</organism>
<evidence type="ECO:0000313" key="3">
    <source>
        <dbReference type="Proteomes" id="UP000000305"/>
    </source>
</evidence>